<evidence type="ECO:0000313" key="4">
    <source>
        <dbReference type="EMBL" id="UTG75089.1"/>
    </source>
</evidence>
<organism evidence="4 5">
    <name type="scientific">Neisseria subflava</name>
    <dbReference type="NCBI Taxonomy" id="28449"/>
    <lineage>
        <taxon>Bacteria</taxon>
        <taxon>Pseudomonadati</taxon>
        <taxon>Pseudomonadota</taxon>
        <taxon>Betaproteobacteria</taxon>
        <taxon>Neisseriales</taxon>
        <taxon>Neisseriaceae</taxon>
        <taxon>Neisseria</taxon>
    </lineage>
</organism>
<keyword evidence="2" id="KW-1133">Transmembrane helix</keyword>
<feature type="region of interest" description="Disordered" evidence="1">
    <location>
        <begin position="545"/>
        <end position="565"/>
    </location>
</feature>
<feature type="domain" description="DUF4178" evidence="3">
    <location>
        <begin position="294"/>
        <end position="432"/>
    </location>
</feature>
<proteinExistence type="predicted"/>
<evidence type="ECO:0000313" key="5">
    <source>
        <dbReference type="Proteomes" id="UP001057336"/>
    </source>
</evidence>
<feature type="compositionally biased region" description="Low complexity" evidence="1">
    <location>
        <begin position="549"/>
        <end position="565"/>
    </location>
</feature>
<keyword evidence="2" id="KW-0472">Membrane</keyword>
<evidence type="ECO:0000259" key="3">
    <source>
        <dbReference type="Pfam" id="PF13785"/>
    </source>
</evidence>
<feature type="transmembrane region" description="Helical" evidence="2">
    <location>
        <begin position="467"/>
        <end position="485"/>
    </location>
</feature>
<feature type="domain" description="DUF4178" evidence="3">
    <location>
        <begin position="67"/>
        <end position="154"/>
    </location>
</feature>
<reference evidence="4" key="1">
    <citation type="submission" date="2021-04" db="EMBL/GenBank/DDBJ databases">
        <title>Characterizing Neisseria spp. as novel respiratory pathobionts in bronchiectasis.</title>
        <authorList>
            <person name="Li L."/>
            <person name="Mac Aogain M."/>
            <person name="Xu T."/>
            <person name="Jaggi T.K."/>
            <person name="Chan L.Y."/>
            <person name="Keir H.R."/>
            <person name="Dicker A.J."/>
            <person name="Qu J."/>
            <person name="Liu Y."/>
            <person name="Chen H.S."/>
            <person name="Koh M.S."/>
            <person name="Ong T.H."/>
            <person name="Lim A.Y.H."/>
            <person name="Abisheganaden J."/>
            <person name="Low T.B."/>
            <person name="Oliver B.G."/>
            <person name="Tan N.S."/>
            <person name="Fang M."/>
            <person name="Chalmers J.D."/>
            <person name="Chotirmall S.H."/>
        </authorList>
    </citation>
    <scope>NUCLEOTIDE SEQUENCE</scope>
    <source>
        <strain evidence="4">CG0073</strain>
    </source>
</reference>
<dbReference type="Pfam" id="PF13785">
    <property type="entry name" value="DUF4178"/>
    <property type="match status" value="2"/>
</dbReference>
<name>A0A9X9I469_NEISU</name>
<keyword evidence="2" id="KW-0812">Transmembrane</keyword>
<dbReference type="InterPro" id="IPR025235">
    <property type="entry name" value="DUF4178"/>
</dbReference>
<feature type="transmembrane region" description="Helical" evidence="2">
    <location>
        <begin position="491"/>
        <end position="509"/>
    </location>
</feature>
<dbReference type="Proteomes" id="UP001057336">
    <property type="component" value="Chromosome"/>
</dbReference>
<evidence type="ECO:0000256" key="2">
    <source>
        <dbReference type="SAM" id="Phobius"/>
    </source>
</evidence>
<evidence type="ECO:0000256" key="1">
    <source>
        <dbReference type="SAM" id="MobiDB-lite"/>
    </source>
</evidence>
<dbReference type="AlphaFoldDB" id="A0A9X9I469"/>
<accession>A0A9X9I469</accession>
<dbReference type="EMBL" id="CP073118">
    <property type="protein sequence ID" value="UTG75089.1"/>
    <property type="molecule type" value="Genomic_DNA"/>
</dbReference>
<gene>
    <name evidence="4" type="ORF">KCG53_06990</name>
</gene>
<protein>
    <submittedName>
        <fullName evidence="4">DUF4178 domain-containing protein</fullName>
    </submittedName>
</protein>
<feature type="transmembrane region" description="Helical" evidence="2">
    <location>
        <begin position="521"/>
        <end position="541"/>
    </location>
</feature>
<sequence>MEKTPFFKTDCPSCGAPVEAYSATAVTLVCSHCRSMLVARSGKGRSGYFVANSGRDSALLEDFSPLQIGTRGVFDDRKFTLIGRLQVHYDVGTWNEWYVLFDDGQTGWLSEVGDLYAMTCLLTQKRRRGPKNFKSVKAGSSSLIFNGQTFIASDVRIIHYRNTDAQGELPFNLSGSQATGEVCDWRRGNLFLTLDYSTFPMNSYFGRIVSLDSLKLENKRSDDEIRESAGRLKGEILSENCPHCGTPVHWPSGVTSFLLCQSCGSSLNTTKDTVALMESNAQRKEQENLFTLSIGTKGRLNDTEYLIIGAVRFAEIPSYNQNQSEYWTEYLLYNTQQGFAWLIESGKRWRLSETLHTWPNFDSSGNPAGEMLIDHYRGQVEAAAGAFYWKVKQGDLLHYKEYSGKKSYGRNVILCSEQSKDEIVWSKSSPVSYRQMRKAFGLSFDTKEMLSYWLKGDNRNIGSRDNVARIIAMLILIIVNLPAWLSPHLRNPVGIAVSLCALVWIWISDRYKNDRDYEEERVGTIIFFAFIIFLTVLFNYVQAEDSDSSHSGSSGSYHSYSAGHK</sequence>